<organism evidence="4 6">
    <name type="scientific">Agrobacterium larrymoorei</name>
    <dbReference type="NCBI Taxonomy" id="160699"/>
    <lineage>
        <taxon>Bacteria</taxon>
        <taxon>Pseudomonadati</taxon>
        <taxon>Pseudomonadota</taxon>
        <taxon>Alphaproteobacteria</taxon>
        <taxon>Hyphomicrobiales</taxon>
        <taxon>Rhizobiaceae</taxon>
        <taxon>Rhizobium/Agrobacterium group</taxon>
        <taxon>Agrobacterium</taxon>
    </lineage>
</organism>
<evidence type="ECO:0000259" key="3">
    <source>
        <dbReference type="Pfam" id="PF01156"/>
    </source>
</evidence>
<dbReference type="InterPro" id="IPR023186">
    <property type="entry name" value="IUNH"/>
</dbReference>
<dbReference type="EMBL" id="CP039691">
    <property type="protein sequence ID" value="QCI98131.1"/>
    <property type="molecule type" value="Genomic_DNA"/>
</dbReference>
<dbReference type="GO" id="GO:0005829">
    <property type="term" value="C:cytosol"/>
    <property type="evidence" value="ECO:0007669"/>
    <property type="project" value="TreeGrafter"/>
</dbReference>
<dbReference type="InterPro" id="IPR036452">
    <property type="entry name" value="Ribo_hydro-like"/>
</dbReference>
<keyword evidence="7" id="KW-1185">Reference proteome</keyword>
<dbReference type="Proteomes" id="UP000826513">
    <property type="component" value="Chromosome 1"/>
</dbReference>
<reference evidence="5 7" key="2">
    <citation type="submission" date="2021-03" db="EMBL/GenBank/DDBJ databases">
        <title>Rapid diversification of plasmids in a genus of pathogenic and nitrogen fixing bacteria.</title>
        <authorList>
            <person name="Weisberg A.J."/>
            <person name="Miller M."/>
            <person name="Ream W."/>
            <person name="Grunwald N.J."/>
            <person name="Chang J.H."/>
        </authorList>
    </citation>
    <scope>NUCLEOTIDE SEQUENCE [LARGE SCALE GENOMIC DNA]</scope>
    <source>
        <strain evidence="5 7">AF3.44</strain>
    </source>
</reference>
<evidence type="ECO:0000313" key="6">
    <source>
        <dbReference type="Proteomes" id="UP000298545"/>
    </source>
</evidence>
<dbReference type="Pfam" id="PF01156">
    <property type="entry name" value="IU_nuc_hydro"/>
    <property type="match status" value="1"/>
</dbReference>
<evidence type="ECO:0000256" key="1">
    <source>
        <dbReference type="ARBA" id="ARBA00022801"/>
    </source>
</evidence>
<dbReference type="InterPro" id="IPR001910">
    <property type="entry name" value="Inosine/uridine_hydrolase_dom"/>
</dbReference>
<dbReference type="CDD" id="cd02650">
    <property type="entry name" value="nuc_hydro_CaPnhB"/>
    <property type="match status" value="1"/>
</dbReference>
<keyword evidence="1 4" id="KW-0378">Hydrolase</keyword>
<evidence type="ECO:0000256" key="2">
    <source>
        <dbReference type="ARBA" id="ARBA00023295"/>
    </source>
</evidence>
<reference evidence="4 6" key="1">
    <citation type="submission" date="2019-04" db="EMBL/GenBank/DDBJ databases">
        <title>Complete genome sequence of Agrobacterium larrymoorei CFBP5473.</title>
        <authorList>
            <person name="Haryono M."/>
            <person name="Chou L."/>
            <person name="Lin Y.-C."/>
            <person name="Lai E.-M."/>
            <person name="Kuo C.-H."/>
        </authorList>
    </citation>
    <scope>NUCLEOTIDE SEQUENCE [LARGE SCALE GENOMIC DNA]</scope>
    <source>
        <strain evidence="4 6">CFBP5473</strain>
    </source>
</reference>
<dbReference type="Proteomes" id="UP000298545">
    <property type="component" value="Chromosome circular"/>
</dbReference>
<dbReference type="STRING" id="1367849.GCA_000518585_03081"/>
<dbReference type="EMBL" id="CP072167">
    <property type="protein sequence ID" value="QYA06415.1"/>
    <property type="molecule type" value="Genomic_DNA"/>
</dbReference>
<dbReference type="PANTHER" id="PTHR12304:SF4">
    <property type="entry name" value="URIDINE NUCLEOSIDASE"/>
    <property type="match status" value="1"/>
</dbReference>
<keyword evidence="2" id="KW-0326">Glycosidase</keyword>
<sequence length="319" mass="34185">MHKVIFDTDPGIDDAMALLFLHRHPDIDLIGVTTVFGNAPIDITTRNALYLKQQWAFEAPVAKGAGVTFDPSRPEGHFPTFIHGEDGLGNIGVPETVDLPLDPRAAHHFIIDTVKANPGEVTLIAVGRMTNLALALKADPDFAALVKEVIIMGGAFDINGNVSPAAEANIHGDPEAADLVFTAPWRVTVIGLDVTTKTVMTSAFLADMVKENGAAVQLLSDLSQFYIEFYNTRTGDGMVVHDACACVYLTNPELFETRSGAIRVVCGGLADGQTIQKPDGTAFPPGHWDGHPSQNVCVKIEPDRVLSVIRAAIVRGERG</sequence>
<gene>
    <name evidence="4" type="ORF">CFBP5473_09565</name>
    <name evidence="5" type="ORF">J5285_10145</name>
</gene>
<dbReference type="SUPFAM" id="SSF53590">
    <property type="entry name" value="Nucleoside hydrolase"/>
    <property type="match status" value="1"/>
</dbReference>
<dbReference type="Gene3D" id="3.90.245.10">
    <property type="entry name" value="Ribonucleoside hydrolase-like"/>
    <property type="match status" value="1"/>
</dbReference>
<protein>
    <submittedName>
        <fullName evidence="4">Nucleoside hydrolase</fullName>
    </submittedName>
</protein>
<dbReference type="KEGG" id="alf:CFBP5473_09565"/>
<evidence type="ECO:0000313" key="5">
    <source>
        <dbReference type="EMBL" id="QYA06415.1"/>
    </source>
</evidence>
<evidence type="ECO:0000313" key="4">
    <source>
        <dbReference type="EMBL" id="QCI98131.1"/>
    </source>
</evidence>
<proteinExistence type="predicted"/>
<dbReference type="AlphaFoldDB" id="A0A4D7DNS9"/>
<dbReference type="PANTHER" id="PTHR12304">
    <property type="entry name" value="INOSINE-URIDINE PREFERRING NUCLEOSIDE HYDROLASE"/>
    <property type="match status" value="1"/>
</dbReference>
<dbReference type="GO" id="GO:0008477">
    <property type="term" value="F:purine nucleosidase activity"/>
    <property type="evidence" value="ECO:0007669"/>
    <property type="project" value="TreeGrafter"/>
</dbReference>
<dbReference type="OrthoDB" id="9797882at2"/>
<name>A0A4D7DNS9_9HYPH</name>
<dbReference type="RefSeq" id="WP_027675802.1">
    <property type="nucleotide sequence ID" value="NZ_CP039691.1"/>
</dbReference>
<feature type="domain" description="Inosine/uridine-preferring nucleoside hydrolase" evidence="3">
    <location>
        <begin position="4"/>
        <end position="306"/>
    </location>
</feature>
<accession>A0A4D7DNS9</accession>
<evidence type="ECO:0000313" key="7">
    <source>
        <dbReference type="Proteomes" id="UP000826513"/>
    </source>
</evidence>
<dbReference type="GO" id="GO:0006152">
    <property type="term" value="P:purine nucleoside catabolic process"/>
    <property type="evidence" value="ECO:0007669"/>
    <property type="project" value="TreeGrafter"/>
</dbReference>